<dbReference type="Pfam" id="PF01075">
    <property type="entry name" value="Glyco_transf_9"/>
    <property type="match status" value="1"/>
</dbReference>
<dbReference type="PANTHER" id="PTHR30160">
    <property type="entry name" value="TETRAACYLDISACCHARIDE 4'-KINASE-RELATED"/>
    <property type="match status" value="1"/>
</dbReference>
<evidence type="ECO:0000256" key="2">
    <source>
        <dbReference type="ARBA" id="ARBA00022679"/>
    </source>
</evidence>
<reference evidence="4 5" key="1">
    <citation type="submission" date="2016-02" db="EMBL/GenBank/DDBJ databases">
        <authorList>
            <person name="Wen L."/>
            <person name="He K."/>
            <person name="Yang H."/>
        </authorList>
    </citation>
    <scope>NUCLEOTIDE SEQUENCE [LARGE SCALE GENOMIC DNA]</scope>
    <source>
        <strain evidence="4">ShG14-8</strain>
    </source>
</reference>
<dbReference type="InterPro" id="IPR029044">
    <property type="entry name" value="Nucleotide-diphossugar_trans"/>
</dbReference>
<dbReference type="PANTHER" id="PTHR30160:SF1">
    <property type="entry name" value="LIPOPOLYSACCHARIDE 1,2-N-ACETYLGLUCOSAMINETRANSFERASE-RELATED"/>
    <property type="match status" value="1"/>
</dbReference>
<keyword evidence="2 4" id="KW-0808">Transferase</keyword>
<dbReference type="CDD" id="cd03789">
    <property type="entry name" value="GT9_LPS_heptosyltransferase"/>
    <property type="match status" value="1"/>
</dbReference>
<evidence type="ECO:0000313" key="4">
    <source>
        <dbReference type="EMBL" id="KXS30583.1"/>
    </source>
</evidence>
<dbReference type="Pfam" id="PF00535">
    <property type="entry name" value="Glycos_transf_2"/>
    <property type="match status" value="1"/>
</dbReference>
<reference evidence="4 5" key="2">
    <citation type="submission" date="2016-03" db="EMBL/GenBank/DDBJ databases">
        <title>New uncultured bacterium of the family Gallionellaceae from acid mine drainage: description and reconstruction of genome based on metagenomic analysis of microbial community.</title>
        <authorList>
            <person name="Kadnikov V."/>
            <person name="Ivasenko D."/>
            <person name="Beletsky A."/>
            <person name="Mardanov A."/>
            <person name="Danilova E."/>
            <person name="Pimenov N."/>
            <person name="Karnachuk O."/>
            <person name="Ravin N."/>
        </authorList>
    </citation>
    <scope>NUCLEOTIDE SEQUENCE [LARGE SCALE GENOMIC DNA]</scope>
    <source>
        <strain evidence="4">ShG14-8</strain>
    </source>
</reference>
<sequence>MFSIVIPTWNNLEYLKLCVDSIRRHSQSNHEIIIHINDGSDGTLEWVKAQGIKYSHTAKNIGICLAVNHLVAQTSRDWVLYMNDDMVACPGWDTAFAGAIESGGTDLALFFSTMIQPDNGRNPNIIKMNFGTTPENFDESRFLREYLSEARPDIEGGEAQPTLFHRKWWMMVGGYSLEFSPGMSSDDDLLMKFWVAGCRHFRIVGSSRFYHFSCKSTGRIRRNKGGRIFVMKWGITQKEFKQHYLGSLRPGAAPSKLAVRHPGLFPRTTLSGRLRRAAYGLLGEHPLQDIELWDSEPGQVPGHTDNPATVLKDPRRILVVVTLRIGDVLLSTPVIRSLHLAWPQAKIDVLVFEGTEGVLLRNPDIHRVLTVPARAGFWQHLRLILGLFRRYDVALTTLLGDRPTLYTWIAGKARFGMQDGSKKEHWKQYLLTRWAKFEHVDTHTVLTNLGLVDLLGIKRNHEVVVAWNPSDEVSVAGALPFAIGTETFAVLHMSPKFSYKMWHRNGWIELAQWLEVNGIRSVLTGSNDPAEMAYVEQIYRSMPPGTVSLAGKLSLAENAFLISRAKYYVGPDTALTHMAAALGTPTVALFGPSNPVKWGPWPKGYEDTRNPYRTRGTQRVNNVVLVQGGGDCVPC</sequence>
<dbReference type="GO" id="GO:0008713">
    <property type="term" value="F:ADP-heptose-lipopolysaccharide heptosyltransferase activity"/>
    <property type="evidence" value="ECO:0007669"/>
    <property type="project" value="TreeGrafter"/>
</dbReference>
<comment type="caution">
    <text evidence="4">The sequence shown here is derived from an EMBL/GenBank/DDBJ whole genome shotgun (WGS) entry which is preliminary data.</text>
</comment>
<dbReference type="InterPro" id="IPR001173">
    <property type="entry name" value="Glyco_trans_2-like"/>
</dbReference>
<name>A0A139BP50_9PROT</name>
<dbReference type="CDD" id="cd00761">
    <property type="entry name" value="Glyco_tranf_GTA_type"/>
    <property type="match status" value="1"/>
</dbReference>
<dbReference type="EMBL" id="LSLI01000194">
    <property type="protein sequence ID" value="KXS30583.1"/>
    <property type="molecule type" value="Genomic_DNA"/>
</dbReference>
<evidence type="ECO:0000256" key="1">
    <source>
        <dbReference type="ARBA" id="ARBA00022676"/>
    </source>
</evidence>
<feature type="non-terminal residue" evidence="4">
    <location>
        <position position="635"/>
    </location>
</feature>
<dbReference type="InterPro" id="IPR051199">
    <property type="entry name" value="LPS_LOS_Heptosyltrfase"/>
</dbReference>
<gene>
    <name evidence="4" type="ORF">AWT59_3291</name>
</gene>
<dbReference type="SUPFAM" id="SSF53756">
    <property type="entry name" value="UDP-Glycosyltransferase/glycogen phosphorylase"/>
    <property type="match status" value="1"/>
</dbReference>
<accession>A0A139BP50</accession>
<dbReference type="Gene3D" id="3.40.50.2000">
    <property type="entry name" value="Glycogen Phosphorylase B"/>
    <property type="match status" value="2"/>
</dbReference>
<protein>
    <submittedName>
        <fullName evidence="4">Glycosyl transferase family 2</fullName>
    </submittedName>
</protein>
<dbReference type="Gene3D" id="3.90.550.10">
    <property type="entry name" value="Spore Coat Polysaccharide Biosynthesis Protein SpsA, Chain A"/>
    <property type="match status" value="1"/>
</dbReference>
<evidence type="ECO:0000313" key="5">
    <source>
        <dbReference type="Proteomes" id="UP000070578"/>
    </source>
</evidence>
<organism evidence="4 5">
    <name type="scientific">Candidatus Gallionella acididurans</name>
    <dbReference type="NCBI Taxonomy" id="1796491"/>
    <lineage>
        <taxon>Bacteria</taxon>
        <taxon>Pseudomonadati</taxon>
        <taxon>Pseudomonadota</taxon>
        <taxon>Betaproteobacteria</taxon>
        <taxon>Nitrosomonadales</taxon>
        <taxon>Gallionellaceae</taxon>
        <taxon>Gallionella</taxon>
    </lineage>
</organism>
<dbReference type="Proteomes" id="UP000070578">
    <property type="component" value="Unassembled WGS sequence"/>
</dbReference>
<dbReference type="SUPFAM" id="SSF53448">
    <property type="entry name" value="Nucleotide-diphospho-sugar transferases"/>
    <property type="match status" value="1"/>
</dbReference>
<evidence type="ECO:0000259" key="3">
    <source>
        <dbReference type="Pfam" id="PF00535"/>
    </source>
</evidence>
<dbReference type="AlphaFoldDB" id="A0A139BP50"/>
<feature type="domain" description="Glycosyltransferase 2-like" evidence="3">
    <location>
        <begin position="3"/>
        <end position="132"/>
    </location>
</feature>
<dbReference type="InterPro" id="IPR002201">
    <property type="entry name" value="Glyco_trans_9"/>
</dbReference>
<dbReference type="GO" id="GO:0005829">
    <property type="term" value="C:cytosol"/>
    <property type="evidence" value="ECO:0007669"/>
    <property type="project" value="TreeGrafter"/>
</dbReference>
<dbReference type="GO" id="GO:0009244">
    <property type="term" value="P:lipopolysaccharide core region biosynthetic process"/>
    <property type="evidence" value="ECO:0007669"/>
    <property type="project" value="TreeGrafter"/>
</dbReference>
<keyword evidence="1" id="KW-0328">Glycosyltransferase</keyword>
<proteinExistence type="predicted"/>